<dbReference type="PANTHER" id="PTHR32097">
    <property type="entry name" value="CAMP-BINDING PROTEIN 1-RELATED"/>
    <property type="match status" value="1"/>
</dbReference>
<dbReference type="EMBL" id="JBHSPX010000004">
    <property type="protein sequence ID" value="MFC6064089.1"/>
    <property type="molecule type" value="Genomic_DNA"/>
</dbReference>
<keyword evidence="3" id="KW-1185">Reference proteome</keyword>
<dbReference type="InterPro" id="IPR051324">
    <property type="entry name" value="Stress/Tellurium_Resist"/>
</dbReference>
<evidence type="ECO:0000313" key="3">
    <source>
        <dbReference type="Proteomes" id="UP001596139"/>
    </source>
</evidence>
<proteinExistence type="predicted"/>
<gene>
    <name evidence="2" type="ORF">ACFP4F_16240</name>
</gene>
<dbReference type="Proteomes" id="UP001596139">
    <property type="component" value="Unassembled WGS sequence"/>
</dbReference>
<comment type="caution">
    <text evidence="2">The sequence shown here is derived from an EMBL/GenBank/DDBJ whole genome shotgun (WGS) entry which is preliminary data.</text>
</comment>
<sequence length="188" mass="20894">MSRGQTIRLVRPDGRALTTVRIGFGWQAAPRRGLFGSRTREIDLDSSALLFADRCPVDVAFFRHLVSDDGSVRHTGDSLARLPEEADHEAVLVDLPRVPRHIDQIVFILNSFVGQTFDAVQSAYCRMVDETTSQELARFTLAHDKGWHTAQILAKVERDGGGWRMTAIGAPAQGRTFQDLMPAILPQL</sequence>
<dbReference type="Gene3D" id="2.60.60.30">
    <property type="entry name" value="sav2460 like domains"/>
    <property type="match status" value="1"/>
</dbReference>
<dbReference type="CDD" id="cd06974">
    <property type="entry name" value="TerD_like"/>
    <property type="match status" value="1"/>
</dbReference>
<dbReference type="Pfam" id="PF02342">
    <property type="entry name" value="TerD"/>
    <property type="match status" value="1"/>
</dbReference>
<accession>A0ABW1MJX3</accession>
<reference evidence="3" key="1">
    <citation type="journal article" date="2019" name="Int. J. Syst. Evol. Microbiol.">
        <title>The Global Catalogue of Microorganisms (GCM) 10K type strain sequencing project: providing services to taxonomists for standard genome sequencing and annotation.</title>
        <authorList>
            <consortium name="The Broad Institute Genomics Platform"/>
            <consortium name="The Broad Institute Genome Sequencing Center for Infectious Disease"/>
            <person name="Wu L."/>
            <person name="Ma J."/>
        </authorList>
    </citation>
    <scope>NUCLEOTIDE SEQUENCE [LARGE SCALE GENOMIC DNA]</scope>
    <source>
        <strain evidence="3">CGMCC 1.15180</strain>
    </source>
</reference>
<protein>
    <submittedName>
        <fullName evidence="2">TerD family protein</fullName>
    </submittedName>
</protein>
<evidence type="ECO:0000259" key="1">
    <source>
        <dbReference type="Pfam" id="PF02342"/>
    </source>
</evidence>
<dbReference type="InterPro" id="IPR003325">
    <property type="entry name" value="TerD"/>
</dbReference>
<organism evidence="2 3">
    <name type="scientific">Streptomyces ochraceiscleroticus</name>
    <dbReference type="NCBI Taxonomy" id="47761"/>
    <lineage>
        <taxon>Bacteria</taxon>
        <taxon>Bacillati</taxon>
        <taxon>Actinomycetota</taxon>
        <taxon>Actinomycetes</taxon>
        <taxon>Kitasatosporales</taxon>
        <taxon>Streptomycetaceae</taxon>
        <taxon>Streptomyces</taxon>
    </lineage>
</organism>
<name>A0ABW1MJX3_9ACTN</name>
<dbReference type="PANTHER" id="PTHR32097:SF17">
    <property type="entry name" value="CAMP-BINDING PROTEIN 1-RELATED"/>
    <property type="match status" value="1"/>
</dbReference>
<feature type="domain" description="TerD" evidence="1">
    <location>
        <begin position="1"/>
        <end position="175"/>
    </location>
</feature>
<dbReference type="RefSeq" id="WP_031052229.1">
    <property type="nucleotide sequence ID" value="NZ_JBHSPX010000004.1"/>
</dbReference>
<evidence type="ECO:0000313" key="2">
    <source>
        <dbReference type="EMBL" id="MFC6064089.1"/>
    </source>
</evidence>